<evidence type="ECO:0000259" key="3">
    <source>
        <dbReference type="Pfam" id="PF00501"/>
    </source>
</evidence>
<feature type="domain" description="AMP-dependent synthetase/ligase" evidence="3">
    <location>
        <begin position="27"/>
        <end position="390"/>
    </location>
</feature>
<protein>
    <submittedName>
        <fullName evidence="5">Long-chain-fatty-acid--CoA ligase</fullName>
        <ecNumber evidence="5">6.2.1.3</ecNumber>
    </submittedName>
</protein>
<dbReference type="EMBL" id="JAMFTQ010000021">
    <property type="protein sequence ID" value="MCP1388658.1"/>
    <property type="molecule type" value="Genomic_DNA"/>
</dbReference>
<dbReference type="InterPro" id="IPR025110">
    <property type="entry name" value="AMP-bd_C"/>
</dbReference>
<dbReference type="Pfam" id="PF13193">
    <property type="entry name" value="AMP-binding_C"/>
    <property type="match status" value="1"/>
</dbReference>
<dbReference type="SUPFAM" id="SSF56801">
    <property type="entry name" value="Acetyl-CoA synthetase-like"/>
    <property type="match status" value="1"/>
</dbReference>
<dbReference type="GO" id="GO:0004467">
    <property type="term" value="F:long-chain fatty acid-CoA ligase activity"/>
    <property type="evidence" value="ECO:0007669"/>
    <property type="project" value="UniProtKB-EC"/>
</dbReference>
<dbReference type="NCBIfam" id="NF004837">
    <property type="entry name" value="PRK06187.1"/>
    <property type="match status" value="1"/>
</dbReference>
<dbReference type="EC" id="6.2.1.3" evidence="5"/>
<dbReference type="Proteomes" id="UP001204000">
    <property type="component" value="Unassembled WGS sequence"/>
</dbReference>
<accession>A0ABT1G3Q4</accession>
<dbReference type="InterPro" id="IPR045851">
    <property type="entry name" value="AMP-bd_C_sf"/>
</dbReference>
<evidence type="ECO:0000259" key="4">
    <source>
        <dbReference type="Pfam" id="PF13193"/>
    </source>
</evidence>
<keyword evidence="2 5" id="KW-0436">Ligase</keyword>
<dbReference type="Gene3D" id="3.40.50.12780">
    <property type="entry name" value="N-terminal domain of ligase-like"/>
    <property type="match status" value="1"/>
</dbReference>
<dbReference type="Gene3D" id="3.30.300.30">
    <property type="match status" value="1"/>
</dbReference>
<evidence type="ECO:0000256" key="1">
    <source>
        <dbReference type="ARBA" id="ARBA00006432"/>
    </source>
</evidence>
<evidence type="ECO:0000313" key="5">
    <source>
        <dbReference type="EMBL" id="MCP1388658.1"/>
    </source>
</evidence>
<keyword evidence="6" id="KW-1185">Reference proteome</keyword>
<comment type="caution">
    <text evidence="5">The sequence shown here is derived from an EMBL/GenBank/DDBJ whole genome shotgun (WGS) entry which is preliminary data.</text>
</comment>
<dbReference type="RefSeq" id="WP_253579472.1">
    <property type="nucleotide sequence ID" value="NZ_JAMFTQ010000021.1"/>
</dbReference>
<dbReference type="InterPro" id="IPR000873">
    <property type="entry name" value="AMP-dep_synth/lig_dom"/>
</dbReference>
<dbReference type="PANTHER" id="PTHR43201">
    <property type="entry name" value="ACYL-COA SYNTHETASE"/>
    <property type="match status" value="1"/>
</dbReference>
<dbReference type="InterPro" id="IPR042099">
    <property type="entry name" value="ANL_N_sf"/>
</dbReference>
<comment type="similarity">
    <text evidence="1">Belongs to the ATP-dependent AMP-binding enzyme family.</text>
</comment>
<organism evidence="5 6">
    <name type="scientific">Corynebacterium stercoris</name>
    <dbReference type="NCBI Taxonomy" id="2943490"/>
    <lineage>
        <taxon>Bacteria</taxon>
        <taxon>Bacillati</taxon>
        <taxon>Actinomycetota</taxon>
        <taxon>Actinomycetes</taxon>
        <taxon>Mycobacteriales</taxon>
        <taxon>Corynebacteriaceae</taxon>
        <taxon>Corynebacterium</taxon>
    </lineage>
</organism>
<name>A0ABT1G3Q4_9CORY</name>
<evidence type="ECO:0000313" key="6">
    <source>
        <dbReference type="Proteomes" id="UP001204000"/>
    </source>
</evidence>
<dbReference type="PANTHER" id="PTHR43201:SF5">
    <property type="entry name" value="MEDIUM-CHAIN ACYL-COA LIGASE ACSF2, MITOCHONDRIAL"/>
    <property type="match status" value="1"/>
</dbReference>
<evidence type="ECO:0000256" key="2">
    <source>
        <dbReference type="ARBA" id="ARBA00022598"/>
    </source>
</evidence>
<dbReference type="Pfam" id="PF00501">
    <property type="entry name" value="AMP-binding"/>
    <property type="match status" value="1"/>
</dbReference>
<proteinExistence type="inferred from homology"/>
<dbReference type="PROSITE" id="PS00455">
    <property type="entry name" value="AMP_BINDING"/>
    <property type="match status" value="1"/>
</dbReference>
<feature type="domain" description="AMP-binding enzyme C-terminal" evidence="4">
    <location>
        <begin position="440"/>
        <end position="516"/>
    </location>
</feature>
<dbReference type="InterPro" id="IPR020845">
    <property type="entry name" value="AMP-binding_CS"/>
</dbReference>
<sequence length="542" mass="59418">MTFPATTQADLNDLYTARDISWVSSIRRHALMVPDRVAIVEGDETHTWCDFYTRICSMANALAARGLSFGDRAMLCTGNSYRMLEFILATHLCGALAVPVNFRSTVGELVYAATDCRPCFILSDELTIDTVAEACDKVPHELRHITLADATPEGVFSYNELMAEESPDFLHPEIPSRTPAFILYTSGTTGRPKGAVLTHQNLLSNGVVCMSAYEGIRAEDAMMVSTPMFHIGALGGMSALVVCGGKLVIQKSTSFDPDEILTSMETNGVSITFMVPTQWQMLVKQAREKDYDLSKLRILGWGAAPATVRLLTDMNEVFPTASAVAFFGQTEMSPVTCVLEARYAREKVGSIGRPVPQVTARVVDEEMNDVPQGQVGEIVYRGSGMMVGYWNDPERTSQAMQGGWFHSGDLVYVDEEGFYYVSDRKKDMIISGGENIYSAEVENVLSMHPAISELAVVGKPHEKWGETPVLFVVPNDGFDVPTVADITEFARNDLAKFKIPTEVYGVDAMPRNTAGKILKTELRERVGGTPHAIGETMNPPTT</sequence>
<gene>
    <name evidence="5" type="ORF">M5J20_10780</name>
</gene>
<reference evidence="5" key="1">
    <citation type="submission" date="2022-05" db="EMBL/GenBank/DDBJ databases">
        <title>Corynebacterium sp. TA-R-1 sp. nov., isolated from human feces.</title>
        <authorList>
            <person name="Shamsuzzaman M."/>
            <person name="Dahal R.H."/>
        </authorList>
    </citation>
    <scope>NUCLEOTIDE SEQUENCE</scope>
    <source>
        <strain evidence="5">TA-R-1</strain>
    </source>
</reference>